<feature type="transmembrane region" description="Helical" evidence="6">
    <location>
        <begin position="179"/>
        <end position="200"/>
    </location>
</feature>
<organism evidence="8 9">
    <name type="scientific">Thalassobaculum fulvum</name>
    <dbReference type="NCBI Taxonomy" id="1633335"/>
    <lineage>
        <taxon>Bacteria</taxon>
        <taxon>Pseudomonadati</taxon>
        <taxon>Pseudomonadota</taxon>
        <taxon>Alphaproteobacteria</taxon>
        <taxon>Rhodospirillales</taxon>
        <taxon>Thalassobaculaceae</taxon>
        <taxon>Thalassobaculum</taxon>
    </lineage>
</organism>
<feature type="transmembrane region" description="Helical" evidence="6">
    <location>
        <begin position="123"/>
        <end position="142"/>
    </location>
</feature>
<dbReference type="AlphaFoldDB" id="A0A918XV07"/>
<dbReference type="InterPro" id="IPR037185">
    <property type="entry name" value="EmrE-like"/>
</dbReference>
<dbReference type="Proteomes" id="UP000630353">
    <property type="component" value="Unassembled WGS sequence"/>
</dbReference>
<name>A0A918XV07_9PROT</name>
<evidence type="ECO:0000256" key="6">
    <source>
        <dbReference type="SAM" id="Phobius"/>
    </source>
</evidence>
<feature type="transmembrane region" description="Helical" evidence="6">
    <location>
        <begin position="148"/>
        <end position="167"/>
    </location>
</feature>
<sequence length="298" mass="32143">MTESRPLLAVAWMMGALASFTGMALAGRELTAEMSVFQAMALRSVICVTVLALIAWRVGFRKVTTARFPMHLARSVAHFGGTYAWIFGISVLPLAAVFSIEFTTPIWTALLGAVFLRERLTRWRLAGIALGFAGILVIVRPGSGLFDVAAFVVLGAAWCYSTVYAFTRAMAPTESPLAIIFWMNLIQLPLGLVPALGVWVAPSPHAWPWIAVIGIAGLTSHYCVAHAMRHADAALVAPMDFVRLPLIAVVGWLFYAEPFNPFVLAGGALIFAGNMTGLWGERRRRLAAAVSPKRASGS</sequence>
<evidence type="ECO:0000256" key="2">
    <source>
        <dbReference type="ARBA" id="ARBA00009853"/>
    </source>
</evidence>
<feature type="transmembrane region" description="Helical" evidence="6">
    <location>
        <begin position="68"/>
        <end position="88"/>
    </location>
</feature>
<feature type="domain" description="EamA" evidence="7">
    <location>
        <begin position="149"/>
        <end position="273"/>
    </location>
</feature>
<gene>
    <name evidence="8" type="ORF">GCM10017083_41320</name>
</gene>
<dbReference type="EMBL" id="BMZS01000010">
    <property type="protein sequence ID" value="GHD58405.1"/>
    <property type="molecule type" value="Genomic_DNA"/>
</dbReference>
<reference evidence="8" key="2">
    <citation type="submission" date="2020-09" db="EMBL/GenBank/DDBJ databases">
        <authorList>
            <person name="Sun Q."/>
            <person name="Kim S."/>
        </authorList>
    </citation>
    <scope>NUCLEOTIDE SEQUENCE</scope>
    <source>
        <strain evidence="8">KCTC 42651</strain>
    </source>
</reference>
<feature type="transmembrane region" description="Helical" evidence="6">
    <location>
        <begin position="94"/>
        <end position="116"/>
    </location>
</feature>
<evidence type="ECO:0000313" key="8">
    <source>
        <dbReference type="EMBL" id="GHD58405.1"/>
    </source>
</evidence>
<dbReference type="RefSeq" id="WP_229837418.1">
    <property type="nucleotide sequence ID" value="NZ_BMZS01000010.1"/>
</dbReference>
<evidence type="ECO:0000256" key="3">
    <source>
        <dbReference type="ARBA" id="ARBA00022692"/>
    </source>
</evidence>
<protein>
    <submittedName>
        <fullName evidence="8">Membrane protein</fullName>
    </submittedName>
</protein>
<dbReference type="PANTHER" id="PTHR22911:SF6">
    <property type="entry name" value="SOLUTE CARRIER FAMILY 35 MEMBER G1"/>
    <property type="match status" value="1"/>
</dbReference>
<keyword evidence="5 6" id="KW-0472">Membrane</keyword>
<dbReference type="SUPFAM" id="SSF103481">
    <property type="entry name" value="Multidrug resistance efflux transporter EmrE"/>
    <property type="match status" value="2"/>
</dbReference>
<keyword evidence="9" id="KW-1185">Reference proteome</keyword>
<evidence type="ECO:0000259" key="7">
    <source>
        <dbReference type="Pfam" id="PF00892"/>
    </source>
</evidence>
<comment type="caution">
    <text evidence="8">The sequence shown here is derived from an EMBL/GenBank/DDBJ whole genome shotgun (WGS) entry which is preliminary data.</text>
</comment>
<feature type="transmembrane region" description="Helical" evidence="6">
    <location>
        <begin position="36"/>
        <end position="56"/>
    </location>
</feature>
<keyword evidence="3 6" id="KW-0812">Transmembrane</keyword>
<reference evidence="8" key="1">
    <citation type="journal article" date="2014" name="Int. J. Syst. Evol. Microbiol.">
        <title>Complete genome sequence of Corynebacterium casei LMG S-19264T (=DSM 44701T), isolated from a smear-ripened cheese.</title>
        <authorList>
            <consortium name="US DOE Joint Genome Institute (JGI-PGF)"/>
            <person name="Walter F."/>
            <person name="Albersmeier A."/>
            <person name="Kalinowski J."/>
            <person name="Ruckert C."/>
        </authorList>
    </citation>
    <scope>NUCLEOTIDE SEQUENCE</scope>
    <source>
        <strain evidence="8">KCTC 42651</strain>
    </source>
</reference>
<accession>A0A918XV07</accession>
<dbReference type="GO" id="GO:0016020">
    <property type="term" value="C:membrane"/>
    <property type="evidence" value="ECO:0007669"/>
    <property type="project" value="UniProtKB-SubCell"/>
</dbReference>
<keyword evidence="4 6" id="KW-1133">Transmembrane helix</keyword>
<proteinExistence type="inferred from homology"/>
<dbReference type="Gene3D" id="1.10.3730.20">
    <property type="match status" value="2"/>
</dbReference>
<feature type="transmembrane region" description="Helical" evidence="6">
    <location>
        <begin position="261"/>
        <end position="279"/>
    </location>
</feature>
<dbReference type="PANTHER" id="PTHR22911">
    <property type="entry name" value="ACYL-MALONYL CONDENSING ENZYME-RELATED"/>
    <property type="match status" value="1"/>
</dbReference>
<comment type="similarity">
    <text evidence="2">Belongs to the drug/metabolite transporter (DMT) superfamily. 10 TMS drug/metabolite exporter (DME) (TC 2.A.7.3) family.</text>
</comment>
<comment type="subcellular location">
    <subcellularLocation>
        <location evidence="1">Membrane</location>
        <topology evidence="1">Multi-pass membrane protein</topology>
    </subcellularLocation>
</comment>
<evidence type="ECO:0000256" key="5">
    <source>
        <dbReference type="ARBA" id="ARBA00023136"/>
    </source>
</evidence>
<feature type="domain" description="EamA" evidence="7">
    <location>
        <begin position="8"/>
        <end position="139"/>
    </location>
</feature>
<feature type="transmembrane region" description="Helical" evidence="6">
    <location>
        <begin position="236"/>
        <end position="255"/>
    </location>
</feature>
<evidence type="ECO:0000256" key="4">
    <source>
        <dbReference type="ARBA" id="ARBA00022989"/>
    </source>
</evidence>
<dbReference type="Pfam" id="PF00892">
    <property type="entry name" value="EamA"/>
    <property type="match status" value="2"/>
</dbReference>
<feature type="transmembrane region" description="Helical" evidence="6">
    <location>
        <begin position="206"/>
        <end position="224"/>
    </location>
</feature>
<evidence type="ECO:0000313" key="9">
    <source>
        <dbReference type="Proteomes" id="UP000630353"/>
    </source>
</evidence>
<dbReference type="InterPro" id="IPR000620">
    <property type="entry name" value="EamA_dom"/>
</dbReference>
<evidence type="ECO:0000256" key="1">
    <source>
        <dbReference type="ARBA" id="ARBA00004141"/>
    </source>
</evidence>